<dbReference type="EMBL" id="CP011494">
    <property type="protein sequence ID" value="AKO51985.1"/>
    <property type="molecule type" value="Genomic_DNA"/>
</dbReference>
<feature type="domain" description="Bacterial Alpha-2-macroglobulin MG6" evidence="1">
    <location>
        <begin position="3"/>
        <end position="81"/>
    </location>
</feature>
<dbReference type="Pfam" id="PF17962">
    <property type="entry name" value="bMG6"/>
    <property type="match status" value="1"/>
</dbReference>
<organism evidence="2 3">
    <name type="scientific">Marinobacter psychrophilus</name>
    <dbReference type="NCBI Taxonomy" id="330734"/>
    <lineage>
        <taxon>Bacteria</taxon>
        <taxon>Pseudomonadati</taxon>
        <taxon>Pseudomonadota</taxon>
        <taxon>Gammaproteobacteria</taxon>
        <taxon>Pseudomonadales</taxon>
        <taxon>Marinobacteraceae</taxon>
        <taxon>Marinobacter</taxon>
    </lineage>
</organism>
<accession>A0A0H4I2U7</accession>
<dbReference type="AlphaFoldDB" id="A0A0H4I2U7"/>
<keyword evidence="3" id="KW-1185">Reference proteome</keyword>
<dbReference type="KEGG" id="mpq:ABA45_05730"/>
<dbReference type="Proteomes" id="UP000036406">
    <property type="component" value="Chromosome"/>
</dbReference>
<evidence type="ECO:0000313" key="2">
    <source>
        <dbReference type="EMBL" id="AKO51985.1"/>
    </source>
</evidence>
<evidence type="ECO:0000259" key="1">
    <source>
        <dbReference type="Pfam" id="PF17962"/>
    </source>
</evidence>
<gene>
    <name evidence="2" type="ORF">ABA45_05730</name>
</gene>
<dbReference type="InterPro" id="IPR041462">
    <property type="entry name" value="Bact_A2M_MG6"/>
</dbReference>
<proteinExistence type="predicted"/>
<sequence>MLTSVNARSGQVHSDALRWRLIEEEWDYYWTRSVEDWDYRIEYYEQGVRASGMVGVNSVSNLGQATLTLLALSHGRYKLELLPEMG</sequence>
<dbReference type="STRING" id="330734.ABA45_05730"/>
<reference evidence="2 3" key="1">
    <citation type="submission" date="2015-05" db="EMBL/GenBank/DDBJ databases">
        <title>Complete genome of Marinobacter psychrophilus strain 20041T isolated from sea-ice of the Canadian Basin.</title>
        <authorList>
            <person name="Song L."/>
            <person name="Ren L."/>
            <person name="Yu Y."/>
            <person name="Wang X."/>
        </authorList>
    </citation>
    <scope>NUCLEOTIDE SEQUENCE [LARGE SCALE GENOMIC DNA]</scope>
    <source>
        <strain evidence="2 3">20041</strain>
    </source>
</reference>
<name>A0A0H4I2U7_9GAMM</name>
<evidence type="ECO:0000313" key="3">
    <source>
        <dbReference type="Proteomes" id="UP000036406"/>
    </source>
</evidence>
<protein>
    <recommendedName>
        <fullName evidence="1">Bacterial Alpha-2-macroglobulin MG6 domain-containing protein</fullName>
    </recommendedName>
</protein>
<dbReference type="PATRIC" id="fig|330734.3.peg.1215"/>